<keyword evidence="1" id="KW-0472">Membrane</keyword>
<reference evidence="2 3" key="1">
    <citation type="submission" date="2015-10" db="EMBL/GenBank/DDBJ databases">
        <title>Metagenome-Assembled Genomes uncover a global brackish microbiome.</title>
        <authorList>
            <person name="Hugerth L.W."/>
            <person name="Larsson J."/>
            <person name="Alneberg J."/>
            <person name="Lindh M.V."/>
            <person name="Legrand C."/>
            <person name="Pinhassi J."/>
            <person name="Andersson A.F."/>
        </authorList>
    </citation>
    <scope>NUCLEOTIDE SEQUENCE [LARGE SCALE GENOMIC DNA]</scope>
    <source>
        <strain evidence="2">BACL18 MAG-120507-bin52</strain>
    </source>
</reference>
<feature type="transmembrane region" description="Helical" evidence="1">
    <location>
        <begin position="50"/>
        <end position="68"/>
    </location>
</feature>
<sequence>EWEGARGWEVGFLAWGNLELWRGTAHLWKCAGLFLIGLILARVVWNERSLAGAIGLHAGWVAGLRFAESAFPAVPQAAEGWWGPSLEAGPFPFLLLLVVTFALWGRPIRAALG</sequence>
<evidence type="ECO:0000256" key="1">
    <source>
        <dbReference type="SAM" id="Phobius"/>
    </source>
</evidence>
<dbReference type="Proteomes" id="UP000051269">
    <property type="component" value="Unassembled WGS sequence"/>
</dbReference>
<organism evidence="2 3">
    <name type="scientific">Verrucomicrobia subdivision 6 bacterium BACL9 MAG-120507-bin52</name>
    <dbReference type="NCBI Taxonomy" id="1655590"/>
    <lineage>
        <taxon>Bacteria</taxon>
        <taxon>Pseudomonadati</taxon>
        <taxon>Verrucomicrobiota</taxon>
        <taxon>Verrucomicrobiia</taxon>
        <taxon>Verrucomicrobiales</taxon>
        <taxon>Verrucomicrobia subdivision 6</taxon>
    </lineage>
</organism>
<proteinExistence type="predicted"/>
<feature type="transmembrane region" description="Helical" evidence="1">
    <location>
        <begin position="26"/>
        <end position="45"/>
    </location>
</feature>
<feature type="transmembrane region" description="Helical" evidence="1">
    <location>
        <begin position="88"/>
        <end position="105"/>
    </location>
</feature>
<protein>
    <submittedName>
        <fullName evidence="2">Uncharacterized protein</fullName>
    </submittedName>
</protein>
<dbReference type="EMBL" id="LIBO01000288">
    <property type="protein sequence ID" value="KRO60434.1"/>
    <property type="molecule type" value="Genomic_DNA"/>
</dbReference>
<feature type="non-terminal residue" evidence="2">
    <location>
        <position position="1"/>
    </location>
</feature>
<gene>
    <name evidence="2" type="ORF">ABR82_05020</name>
</gene>
<accession>A0A0R2RH65</accession>
<keyword evidence="1" id="KW-1133">Transmembrane helix</keyword>
<evidence type="ECO:0000313" key="2">
    <source>
        <dbReference type="EMBL" id="KRO60434.1"/>
    </source>
</evidence>
<keyword evidence="1" id="KW-0812">Transmembrane</keyword>
<comment type="caution">
    <text evidence="2">The sequence shown here is derived from an EMBL/GenBank/DDBJ whole genome shotgun (WGS) entry which is preliminary data.</text>
</comment>
<name>A0A0R2RH65_9BACT</name>
<dbReference type="AlphaFoldDB" id="A0A0R2RH65"/>
<evidence type="ECO:0000313" key="3">
    <source>
        <dbReference type="Proteomes" id="UP000051269"/>
    </source>
</evidence>